<organism evidence="3 4">
    <name type="scientific">Luedemannella helvata</name>
    <dbReference type="NCBI Taxonomy" id="349315"/>
    <lineage>
        <taxon>Bacteria</taxon>
        <taxon>Bacillati</taxon>
        <taxon>Actinomycetota</taxon>
        <taxon>Actinomycetes</taxon>
        <taxon>Micromonosporales</taxon>
        <taxon>Micromonosporaceae</taxon>
        <taxon>Luedemannella</taxon>
    </lineage>
</organism>
<keyword evidence="1" id="KW-1133">Transmembrane helix</keyword>
<dbReference type="Pfam" id="PF13360">
    <property type="entry name" value="PQQ_2"/>
    <property type="match status" value="1"/>
</dbReference>
<dbReference type="InterPro" id="IPR015943">
    <property type="entry name" value="WD40/YVTN_repeat-like_dom_sf"/>
</dbReference>
<sequence>MISRPVGRWVAAAVVVAVLGALALLGYRVLAPRDLLTAPTTDFPAASPKPDHRPFGSHRVMPLVVDGLRVHAEKRRVWAEGPVGERQETVPYWALRRWPAQVVGVAQAGDDPTALIISQWSDGKLIAIDLHKGTVVWRGDAPVGRDAYDGRRTGADTVYDPPALLVATAGDGRAAVVVSAPGAIHAYDARTGGRLYATDVAAGCRPEVWSSAGLLAVPPCGTDRELRFLDPRTGQVVSTWAAPAAPAPAACVLGRTECALVVAGPDVRAPRPDGTLRTVAVGLATAVTKADAPGAQRAGDLIVTSAAGVITAASLDTGEPRWSVPGAGTLVAANAAGVYTVTDGRAVVRLDPATGARTGVGCATGKYDKEWSVGRAYATDDGAFLAVERVTGKPATGGDNEYYWSLRPVVLAQFYPPNAVPQWEPRFGYCPTP</sequence>
<proteinExistence type="predicted"/>
<keyword evidence="1" id="KW-0812">Transmembrane</keyword>
<accession>A0ABN2KEV0</accession>
<dbReference type="InterPro" id="IPR011047">
    <property type="entry name" value="Quinoprotein_ADH-like_sf"/>
</dbReference>
<evidence type="ECO:0000256" key="1">
    <source>
        <dbReference type="SAM" id="Phobius"/>
    </source>
</evidence>
<evidence type="ECO:0000313" key="4">
    <source>
        <dbReference type="Proteomes" id="UP001500655"/>
    </source>
</evidence>
<keyword evidence="1" id="KW-0472">Membrane</keyword>
<comment type="caution">
    <text evidence="3">The sequence shown here is derived from an EMBL/GenBank/DDBJ whole genome shotgun (WGS) entry which is preliminary data.</text>
</comment>
<protein>
    <recommendedName>
        <fullName evidence="2">Pyrrolo-quinoline quinone repeat domain-containing protein</fullName>
    </recommendedName>
</protein>
<keyword evidence="4" id="KW-1185">Reference proteome</keyword>
<dbReference type="EMBL" id="BAAALS010000011">
    <property type="protein sequence ID" value="GAA1754435.1"/>
    <property type="molecule type" value="Genomic_DNA"/>
</dbReference>
<dbReference type="SUPFAM" id="SSF50998">
    <property type="entry name" value="Quinoprotein alcohol dehydrogenase-like"/>
    <property type="match status" value="1"/>
</dbReference>
<feature type="domain" description="Pyrrolo-quinoline quinone repeat" evidence="2">
    <location>
        <begin position="122"/>
        <end position="274"/>
    </location>
</feature>
<gene>
    <name evidence="3" type="ORF">GCM10009681_27010</name>
</gene>
<evidence type="ECO:0000259" key="2">
    <source>
        <dbReference type="Pfam" id="PF13360"/>
    </source>
</evidence>
<evidence type="ECO:0000313" key="3">
    <source>
        <dbReference type="EMBL" id="GAA1754435.1"/>
    </source>
</evidence>
<dbReference type="InterPro" id="IPR002372">
    <property type="entry name" value="PQQ_rpt_dom"/>
</dbReference>
<reference evidence="3 4" key="1">
    <citation type="journal article" date="2019" name="Int. J. Syst. Evol. Microbiol.">
        <title>The Global Catalogue of Microorganisms (GCM) 10K type strain sequencing project: providing services to taxonomists for standard genome sequencing and annotation.</title>
        <authorList>
            <consortium name="The Broad Institute Genomics Platform"/>
            <consortium name="The Broad Institute Genome Sequencing Center for Infectious Disease"/>
            <person name="Wu L."/>
            <person name="Ma J."/>
        </authorList>
    </citation>
    <scope>NUCLEOTIDE SEQUENCE [LARGE SCALE GENOMIC DNA]</scope>
    <source>
        <strain evidence="3 4">JCM 13249</strain>
    </source>
</reference>
<feature type="transmembrane region" description="Helical" evidence="1">
    <location>
        <begin position="6"/>
        <end position="27"/>
    </location>
</feature>
<name>A0ABN2KEV0_9ACTN</name>
<dbReference type="Proteomes" id="UP001500655">
    <property type="component" value="Unassembled WGS sequence"/>
</dbReference>
<dbReference type="Gene3D" id="2.130.10.10">
    <property type="entry name" value="YVTN repeat-like/Quinoprotein amine dehydrogenase"/>
    <property type="match status" value="1"/>
</dbReference>